<evidence type="ECO:0000313" key="3">
    <source>
        <dbReference type="EMBL" id="MES1919942.1"/>
    </source>
</evidence>
<reference evidence="3 4" key="1">
    <citation type="journal article" date="2024" name="BMC Biol.">
        <title>Comparative genomics of Ascetosporea gives new insight into the evolutionary basis for animal parasitism in Rhizaria.</title>
        <authorList>
            <person name="Hiltunen Thoren M."/>
            <person name="Onut-Brannstrom I."/>
            <person name="Alfjorden A."/>
            <person name="Peckova H."/>
            <person name="Swords F."/>
            <person name="Hooper C."/>
            <person name="Holzer A.S."/>
            <person name="Bass D."/>
            <person name="Burki F."/>
        </authorList>
    </citation>
    <scope>NUCLEOTIDE SEQUENCE [LARGE SCALE GENOMIC DNA]</scope>
    <source>
        <strain evidence="3">20-A016</strain>
    </source>
</reference>
<organism evidence="3 4">
    <name type="scientific">Bonamia ostreae</name>
    <dbReference type="NCBI Taxonomy" id="126728"/>
    <lineage>
        <taxon>Eukaryota</taxon>
        <taxon>Sar</taxon>
        <taxon>Rhizaria</taxon>
        <taxon>Endomyxa</taxon>
        <taxon>Ascetosporea</taxon>
        <taxon>Haplosporida</taxon>
        <taxon>Bonamia</taxon>
    </lineage>
</organism>
<dbReference type="InterPro" id="IPR002059">
    <property type="entry name" value="CSP_DNA-bd"/>
</dbReference>
<dbReference type="EMBL" id="JBDODL010000451">
    <property type="protein sequence ID" value="MES1919942.1"/>
    <property type="molecule type" value="Genomic_DNA"/>
</dbReference>
<keyword evidence="4" id="KW-1185">Reference proteome</keyword>
<evidence type="ECO:0000313" key="4">
    <source>
        <dbReference type="Proteomes" id="UP001439008"/>
    </source>
</evidence>
<dbReference type="PRINTS" id="PR00050">
    <property type="entry name" value="COLDSHOCK"/>
</dbReference>
<proteinExistence type="predicted"/>
<name>A0ABV2AKY8_9EUKA</name>
<dbReference type="InterPro" id="IPR019844">
    <property type="entry name" value="CSD_CS"/>
</dbReference>
<dbReference type="SMART" id="SM00357">
    <property type="entry name" value="CSP"/>
    <property type="match status" value="1"/>
</dbReference>
<dbReference type="InterPro" id="IPR012340">
    <property type="entry name" value="NA-bd_OB-fold"/>
</dbReference>
<feature type="domain" description="CSD" evidence="2">
    <location>
        <begin position="46"/>
        <end position="114"/>
    </location>
</feature>
<dbReference type="CDD" id="cd04458">
    <property type="entry name" value="CSP_CDS"/>
    <property type="match status" value="1"/>
</dbReference>
<dbReference type="Proteomes" id="UP001439008">
    <property type="component" value="Unassembled WGS sequence"/>
</dbReference>
<feature type="region of interest" description="Disordered" evidence="1">
    <location>
        <begin position="1"/>
        <end position="35"/>
    </location>
</feature>
<dbReference type="PROSITE" id="PS51857">
    <property type="entry name" value="CSD_2"/>
    <property type="match status" value="1"/>
</dbReference>
<evidence type="ECO:0000256" key="1">
    <source>
        <dbReference type="SAM" id="MobiDB-lite"/>
    </source>
</evidence>
<evidence type="ECO:0000259" key="2">
    <source>
        <dbReference type="PROSITE" id="PS51857"/>
    </source>
</evidence>
<gene>
    <name evidence="3" type="ORF">MHBO_001684</name>
</gene>
<comment type="caution">
    <text evidence="3">The sequence shown here is derived from an EMBL/GenBank/DDBJ whole genome shotgun (WGS) entry which is preliminary data.</text>
</comment>
<dbReference type="PANTHER" id="PTHR46565">
    <property type="entry name" value="COLD SHOCK DOMAIN PROTEIN 2"/>
    <property type="match status" value="1"/>
</dbReference>
<accession>A0ABV2AKY8</accession>
<dbReference type="PROSITE" id="PS00352">
    <property type="entry name" value="CSD_1"/>
    <property type="match status" value="1"/>
</dbReference>
<sequence length="213" mass="24610">MSQNSVLQIPDRKTDSNPVSIKPSEHPDTEFHANNTVAPGNVPLQKVRGRCKWFNPEKGFGFIVPYSGGKDIFIHQSEIVAEKNRLRSLENGEEVEFTFYTNDRNKRRARDVRMPGGKPVRGKPRKYLLELQNEKMELEEKEGGAEDKYNIYPQVQQQVPQNLIEYQVNGITYHPAVEEVSDYMVLYATLWDNANQPLCDIWKFNDEFFVLGS</sequence>
<dbReference type="InterPro" id="IPR011129">
    <property type="entry name" value="CSD"/>
</dbReference>
<dbReference type="Pfam" id="PF00313">
    <property type="entry name" value="CSD"/>
    <property type="match status" value="1"/>
</dbReference>
<dbReference type="Gene3D" id="2.40.50.140">
    <property type="entry name" value="Nucleic acid-binding proteins"/>
    <property type="match status" value="1"/>
</dbReference>
<dbReference type="PANTHER" id="PTHR46565:SF20">
    <property type="entry name" value="COLD SHOCK DOMAIN-CONTAINING PROTEIN 4"/>
    <property type="match status" value="1"/>
</dbReference>
<dbReference type="SUPFAM" id="SSF50249">
    <property type="entry name" value="Nucleic acid-binding proteins"/>
    <property type="match status" value="1"/>
</dbReference>
<protein>
    <recommendedName>
        <fullName evidence="2">CSD domain-containing protein</fullName>
    </recommendedName>
</protein>